<reference evidence="2 3" key="1">
    <citation type="submission" date="2010-01" db="EMBL/GenBank/DDBJ databases">
        <authorList>
            <person name="Weinstock G."/>
            <person name="Sodergren E."/>
            <person name="Clifton S."/>
            <person name="Fulton L."/>
            <person name="Fulton B."/>
            <person name="Courtney L."/>
            <person name="Fronick C."/>
            <person name="Harrison M."/>
            <person name="Strong C."/>
            <person name="Farmer C."/>
            <person name="Delahaunty K."/>
            <person name="Markovic C."/>
            <person name="Hall O."/>
            <person name="Minx P."/>
            <person name="Tomlinson C."/>
            <person name="Mitreva M."/>
            <person name="Nelson J."/>
            <person name="Hou S."/>
            <person name="Wollam A."/>
            <person name="Pepin K.H."/>
            <person name="Johnson M."/>
            <person name="Bhonagiri V."/>
            <person name="Nash W.E."/>
            <person name="Warren W."/>
            <person name="Chinwalla A."/>
            <person name="Mardis E.R."/>
            <person name="Wilson R.K."/>
        </authorList>
    </citation>
    <scope>NUCLEOTIDE SEQUENCE [LARGE SCALE GENOMIC DNA]</scope>
    <source>
        <strain evidence="2 3">NJ9703</strain>
    </source>
</reference>
<dbReference type="InterPro" id="IPR014972">
    <property type="entry name" value="Phage_Mu_Gp37"/>
</dbReference>
<evidence type="ECO:0008006" key="4">
    <source>
        <dbReference type="Google" id="ProtNLM"/>
    </source>
</evidence>
<evidence type="ECO:0000313" key="2">
    <source>
        <dbReference type="EMBL" id="EFC51634.1"/>
    </source>
</evidence>
<evidence type="ECO:0000256" key="1">
    <source>
        <dbReference type="SAM" id="MobiDB-lite"/>
    </source>
</evidence>
<gene>
    <name evidence="2" type="ORF">NEISUBOT_04889</name>
</gene>
<organism evidence="2 3">
    <name type="scientific">Neisseria subflava NJ9703</name>
    <dbReference type="NCBI Taxonomy" id="546268"/>
    <lineage>
        <taxon>Bacteria</taxon>
        <taxon>Pseudomonadati</taxon>
        <taxon>Pseudomonadota</taxon>
        <taxon>Betaproteobacteria</taxon>
        <taxon>Neisseriales</taxon>
        <taxon>Neisseriaceae</taxon>
        <taxon>Neisseria</taxon>
    </lineage>
</organism>
<dbReference type="EMBL" id="ACEO02000009">
    <property type="protein sequence ID" value="EFC51634.1"/>
    <property type="molecule type" value="Genomic_DNA"/>
</dbReference>
<dbReference type="Pfam" id="PF08873">
    <property type="entry name" value="Phage_Mu_Gp37"/>
    <property type="match status" value="1"/>
</dbReference>
<name>A0A9W5MYY7_NEISU</name>
<feature type="region of interest" description="Disordered" evidence="1">
    <location>
        <begin position="202"/>
        <end position="223"/>
    </location>
</feature>
<dbReference type="Proteomes" id="UP000004621">
    <property type="component" value="Unassembled WGS sequence"/>
</dbReference>
<accession>A0A9W5MYY7</accession>
<evidence type="ECO:0000313" key="3">
    <source>
        <dbReference type="Proteomes" id="UP000004621"/>
    </source>
</evidence>
<dbReference type="AlphaFoldDB" id="A0A9W5MYY7"/>
<dbReference type="RefSeq" id="WP_004520446.1">
    <property type="nucleotide sequence ID" value="NZ_ACEO02000009.1"/>
</dbReference>
<proteinExistence type="predicted"/>
<sequence>MIASIEQAIKQRLSDGLGQMVSGVHTYGGEFDGEGLAQVVNQFPAVWVMFAGITDSEPHDTRRTRYQVTGHFTVLVGDRASGSEADSRFGGLHRNDVGTYRLMQAVRLLLINQTMGLCIGRLKPGKAKSLFSKQMELDAISVFALDFETHWFEDALRDGDWPRPTVSDAQQAQIYADVSEYHGCTYPEHPDLKGANLELRIPPKKPNQPADMAATVKTEVKHD</sequence>
<protein>
    <recommendedName>
        <fullName evidence="4">DUF1834 family protein</fullName>
    </recommendedName>
</protein>
<comment type="caution">
    <text evidence="2">The sequence shown here is derived from an EMBL/GenBank/DDBJ whole genome shotgun (WGS) entry which is preliminary data.</text>
</comment>